<feature type="region of interest" description="Disordered" evidence="12">
    <location>
        <begin position="169"/>
        <end position="262"/>
    </location>
</feature>
<feature type="compositionally biased region" description="Low complexity" evidence="12">
    <location>
        <begin position="185"/>
        <end position="224"/>
    </location>
</feature>
<feature type="domain" description="SH3" evidence="13">
    <location>
        <begin position="268"/>
        <end position="327"/>
    </location>
</feature>
<dbReference type="CDD" id="cd16978">
    <property type="entry name" value="VHS_HSE1"/>
    <property type="match status" value="1"/>
</dbReference>
<dbReference type="SUPFAM" id="SSF89009">
    <property type="entry name" value="GAT-like domain"/>
    <property type="match status" value="1"/>
</dbReference>
<reference evidence="15 16" key="1">
    <citation type="submission" date="2014-04" db="EMBL/GenBank/DDBJ databases">
        <authorList>
            <consortium name="DOE Joint Genome Institute"/>
            <person name="Kuo A."/>
            <person name="Gay G."/>
            <person name="Dore J."/>
            <person name="Kohler A."/>
            <person name="Nagy L.G."/>
            <person name="Floudas D."/>
            <person name="Copeland A."/>
            <person name="Barry K.W."/>
            <person name="Cichocki N."/>
            <person name="Veneault-Fourrey C."/>
            <person name="LaButti K."/>
            <person name="Lindquist E.A."/>
            <person name="Lipzen A."/>
            <person name="Lundell T."/>
            <person name="Morin E."/>
            <person name="Murat C."/>
            <person name="Sun H."/>
            <person name="Tunlid A."/>
            <person name="Henrissat B."/>
            <person name="Grigoriev I.V."/>
            <person name="Hibbett D.S."/>
            <person name="Martin F."/>
            <person name="Nordberg H.P."/>
            <person name="Cantor M.N."/>
            <person name="Hua S.X."/>
        </authorList>
    </citation>
    <scope>NUCLEOTIDE SEQUENCE [LARGE SCALE GENOMIC DNA]</scope>
    <source>
        <strain evidence="16">h7</strain>
    </source>
</reference>
<evidence type="ECO:0000256" key="6">
    <source>
        <dbReference type="ARBA" id="ARBA00022443"/>
    </source>
</evidence>
<dbReference type="InterPro" id="IPR003903">
    <property type="entry name" value="UIM_dom"/>
</dbReference>
<dbReference type="Pfam" id="PF03127">
    <property type="entry name" value="GAT"/>
    <property type="match status" value="1"/>
</dbReference>
<dbReference type="GO" id="GO:0043130">
    <property type="term" value="F:ubiquitin binding"/>
    <property type="evidence" value="ECO:0007669"/>
    <property type="project" value="InterPro"/>
</dbReference>
<dbReference type="SUPFAM" id="SSF48464">
    <property type="entry name" value="ENTH/VHS domain"/>
    <property type="match status" value="1"/>
</dbReference>
<keyword evidence="8" id="KW-0967">Endosome</keyword>
<dbReference type="GO" id="GO:0010008">
    <property type="term" value="C:endosome membrane"/>
    <property type="evidence" value="ECO:0007669"/>
    <property type="project" value="UniProtKB-SubCell"/>
</dbReference>
<dbReference type="InterPro" id="IPR001452">
    <property type="entry name" value="SH3_domain"/>
</dbReference>
<evidence type="ECO:0000256" key="1">
    <source>
        <dbReference type="ARBA" id="ARBA00002654"/>
    </source>
</evidence>
<evidence type="ECO:0000259" key="14">
    <source>
        <dbReference type="PROSITE" id="PS50179"/>
    </source>
</evidence>
<dbReference type="PANTHER" id="PTHR45929:SF3">
    <property type="entry name" value="JAK PATHWAY SIGNAL TRANSDUCTION ADAPTOR MOLECULE"/>
    <property type="match status" value="1"/>
</dbReference>
<dbReference type="PRINTS" id="PR00499">
    <property type="entry name" value="P67PHOX"/>
</dbReference>
<dbReference type="InterPro" id="IPR050670">
    <property type="entry name" value="STAM"/>
</dbReference>
<comment type="similarity">
    <text evidence="3">Belongs to the STAM family.</text>
</comment>
<dbReference type="EMBL" id="KN831791">
    <property type="protein sequence ID" value="KIM38361.1"/>
    <property type="molecule type" value="Genomic_DNA"/>
</dbReference>
<dbReference type="PROSITE" id="PS50179">
    <property type="entry name" value="VHS"/>
    <property type="match status" value="1"/>
</dbReference>
<dbReference type="InterPro" id="IPR008942">
    <property type="entry name" value="ENTH_VHS"/>
</dbReference>
<dbReference type="SMART" id="SM00326">
    <property type="entry name" value="SH3"/>
    <property type="match status" value="1"/>
</dbReference>
<sequence>MLITAYTDKATDENLTSENWELILNLCDKVQDEGQAGAHSAIASILKRLAHRNPNVQLYALSLAESLSKNLGIEIHRELASRAFTQGLEKLIIDRNTHEKVRKRALGLIAMWAMEFEKDTTLGIMEECYDNLKAKNYKFEQPQEAPPPNVDDEIRRKEEEELQRVLEMSMQDKGGRNQWSEYSLASGSSSSGAAASGSSSSAAGKTAAAAAAVQQQQQQHQHQPASHHYHHAASASSTSDVTTPTVTAAPAPDPTPAPIPAAMSVNGNIVTRVRALHTFEPTEPGELAFEKGDIIKVVDRGYKDWWRGQLKGRTGIFPVNYVESMPEPTAAELAKEAEQEAAVFSQAVNVEKLLNMLRALDPAKDNLADNEEIQELYRSSMALRPKIVKLIDKYSQKRADLVSMNETFVRARTIFDRMMEESLARHSGGASVFFYYCVSSSLNLSII</sequence>
<evidence type="ECO:0000313" key="16">
    <source>
        <dbReference type="Proteomes" id="UP000053424"/>
    </source>
</evidence>
<evidence type="ECO:0000256" key="11">
    <source>
        <dbReference type="PROSITE-ProRule" id="PRU00192"/>
    </source>
</evidence>
<dbReference type="PANTHER" id="PTHR45929">
    <property type="entry name" value="JAK PATHWAY SIGNAL TRANSDUCTION ADAPTOR MOLECULE"/>
    <property type="match status" value="1"/>
</dbReference>
<evidence type="ECO:0000256" key="9">
    <source>
        <dbReference type="ARBA" id="ARBA00022927"/>
    </source>
</evidence>
<dbReference type="PROSITE" id="PS50002">
    <property type="entry name" value="SH3"/>
    <property type="match status" value="1"/>
</dbReference>
<evidence type="ECO:0000256" key="10">
    <source>
        <dbReference type="ARBA" id="ARBA00023136"/>
    </source>
</evidence>
<dbReference type="GO" id="GO:0035091">
    <property type="term" value="F:phosphatidylinositol binding"/>
    <property type="evidence" value="ECO:0007669"/>
    <property type="project" value="InterPro"/>
</dbReference>
<dbReference type="Proteomes" id="UP000053424">
    <property type="component" value="Unassembled WGS sequence"/>
</dbReference>
<dbReference type="Gene3D" id="1.25.40.90">
    <property type="match status" value="1"/>
</dbReference>
<evidence type="ECO:0000256" key="12">
    <source>
        <dbReference type="SAM" id="MobiDB-lite"/>
    </source>
</evidence>
<dbReference type="PROSITE" id="PS50330">
    <property type="entry name" value="UIM"/>
    <property type="match status" value="1"/>
</dbReference>
<name>A0A0C3C430_HEBCY</name>
<proteinExistence type="inferred from homology"/>
<dbReference type="STRING" id="686832.A0A0C3C430"/>
<keyword evidence="16" id="KW-1185">Reference proteome</keyword>
<dbReference type="InterPro" id="IPR002014">
    <property type="entry name" value="VHS_dom"/>
</dbReference>
<evidence type="ECO:0000256" key="4">
    <source>
        <dbReference type="ARBA" id="ARBA00017923"/>
    </source>
</evidence>
<dbReference type="InterPro" id="IPR036028">
    <property type="entry name" value="SH3-like_dom_sf"/>
</dbReference>
<keyword evidence="10" id="KW-0472">Membrane</keyword>
<reference evidence="16" key="2">
    <citation type="submission" date="2015-01" db="EMBL/GenBank/DDBJ databases">
        <title>Evolutionary Origins and Diversification of the Mycorrhizal Mutualists.</title>
        <authorList>
            <consortium name="DOE Joint Genome Institute"/>
            <consortium name="Mycorrhizal Genomics Consortium"/>
            <person name="Kohler A."/>
            <person name="Kuo A."/>
            <person name="Nagy L.G."/>
            <person name="Floudas D."/>
            <person name="Copeland A."/>
            <person name="Barry K.W."/>
            <person name="Cichocki N."/>
            <person name="Veneault-Fourrey C."/>
            <person name="LaButti K."/>
            <person name="Lindquist E.A."/>
            <person name="Lipzen A."/>
            <person name="Lundell T."/>
            <person name="Morin E."/>
            <person name="Murat C."/>
            <person name="Riley R."/>
            <person name="Ohm R."/>
            <person name="Sun H."/>
            <person name="Tunlid A."/>
            <person name="Henrissat B."/>
            <person name="Grigoriev I.V."/>
            <person name="Hibbett D.S."/>
            <person name="Martin F."/>
        </authorList>
    </citation>
    <scope>NUCLEOTIDE SEQUENCE [LARGE SCALE GENOMIC DNA]</scope>
    <source>
        <strain evidence="16">h7</strain>
    </source>
</reference>
<keyword evidence="9" id="KW-0653">Protein transport</keyword>
<evidence type="ECO:0000313" key="15">
    <source>
        <dbReference type="EMBL" id="KIM38361.1"/>
    </source>
</evidence>
<dbReference type="HOGENOM" id="CLU_010104_2_1_1"/>
<evidence type="ECO:0000256" key="5">
    <source>
        <dbReference type="ARBA" id="ARBA00018978"/>
    </source>
</evidence>
<feature type="compositionally biased region" description="Low complexity" evidence="12">
    <location>
        <begin position="232"/>
        <end position="250"/>
    </location>
</feature>
<dbReference type="SUPFAM" id="SSF50044">
    <property type="entry name" value="SH3-domain"/>
    <property type="match status" value="1"/>
</dbReference>
<dbReference type="GO" id="GO:0033565">
    <property type="term" value="C:ESCRT-0 complex"/>
    <property type="evidence" value="ECO:0007669"/>
    <property type="project" value="TreeGrafter"/>
</dbReference>
<keyword evidence="6 11" id="KW-0728">SH3 domain</keyword>
<dbReference type="CDD" id="cd11805">
    <property type="entry name" value="SH3_GRB2_like_C"/>
    <property type="match status" value="1"/>
</dbReference>
<dbReference type="Gene3D" id="1.20.5.1940">
    <property type="match status" value="1"/>
</dbReference>
<evidence type="ECO:0000256" key="3">
    <source>
        <dbReference type="ARBA" id="ARBA00009666"/>
    </source>
</evidence>
<protein>
    <recommendedName>
        <fullName evidence="4">Class E vacuolar protein-sorting machinery protein HSE1</fullName>
    </recommendedName>
    <alternativeName>
        <fullName evidence="5">Class E vacuolar protein-sorting machinery protein hse1</fullName>
    </alternativeName>
</protein>
<dbReference type="GO" id="GO:0043328">
    <property type="term" value="P:protein transport to vacuole involved in ubiquitin-dependent protein catabolic process via the multivesicular body sorting pathway"/>
    <property type="evidence" value="ECO:0007669"/>
    <property type="project" value="TreeGrafter"/>
</dbReference>
<comment type="subcellular location">
    <subcellularLocation>
        <location evidence="2">Endosome membrane</location>
        <topology evidence="2">Peripheral membrane protein</topology>
        <orientation evidence="2">Cytoplasmic side</orientation>
    </subcellularLocation>
</comment>
<keyword evidence="7" id="KW-0813">Transport</keyword>
<evidence type="ECO:0000256" key="7">
    <source>
        <dbReference type="ARBA" id="ARBA00022448"/>
    </source>
</evidence>
<dbReference type="Gene3D" id="2.30.30.40">
    <property type="entry name" value="SH3 Domains"/>
    <property type="match status" value="1"/>
</dbReference>
<dbReference type="Pfam" id="PF00790">
    <property type="entry name" value="VHS"/>
    <property type="match status" value="1"/>
</dbReference>
<feature type="domain" description="VHS" evidence="14">
    <location>
        <begin position="10"/>
        <end position="140"/>
    </location>
</feature>
<dbReference type="PRINTS" id="PR00452">
    <property type="entry name" value="SH3DOMAIN"/>
</dbReference>
<dbReference type="SMART" id="SM00288">
    <property type="entry name" value="VHS"/>
    <property type="match status" value="1"/>
</dbReference>
<dbReference type="OrthoDB" id="10255964at2759"/>
<gene>
    <name evidence="15" type="ORF">M413DRAFT_420484</name>
</gene>
<evidence type="ECO:0000256" key="8">
    <source>
        <dbReference type="ARBA" id="ARBA00022753"/>
    </source>
</evidence>
<dbReference type="Pfam" id="PF00018">
    <property type="entry name" value="SH3_1"/>
    <property type="match status" value="1"/>
</dbReference>
<dbReference type="InterPro" id="IPR004152">
    <property type="entry name" value="GAT_dom"/>
</dbReference>
<organism evidence="15 16">
    <name type="scientific">Hebeloma cylindrosporum</name>
    <dbReference type="NCBI Taxonomy" id="76867"/>
    <lineage>
        <taxon>Eukaryota</taxon>
        <taxon>Fungi</taxon>
        <taxon>Dikarya</taxon>
        <taxon>Basidiomycota</taxon>
        <taxon>Agaricomycotina</taxon>
        <taxon>Agaricomycetes</taxon>
        <taxon>Agaricomycetidae</taxon>
        <taxon>Agaricales</taxon>
        <taxon>Agaricineae</taxon>
        <taxon>Hymenogastraceae</taxon>
        <taxon>Hebeloma</taxon>
    </lineage>
</organism>
<dbReference type="CDD" id="cd21386">
    <property type="entry name" value="GAT_Hse1"/>
    <property type="match status" value="1"/>
</dbReference>
<accession>A0A0C3C430</accession>
<comment type="function">
    <text evidence="1">Component of the ESCRT-0 complex which is the sorting receptor for ubiquitinated cargo proteins at the multivesicular body (MVB).</text>
</comment>
<evidence type="ECO:0000259" key="13">
    <source>
        <dbReference type="PROSITE" id="PS50002"/>
    </source>
</evidence>
<evidence type="ECO:0000256" key="2">
    <source>
        <dbReference type="ARBA" id="ARBA00004125"/>
    </source>
</evidence>
<dbReference type="AlphaFoldDB" id="A0A0C3C430"/>